<keyword evidence="1" id="KW-0472">Membrane</keyword>
<evidence type="ECO:0000313" key="2">
    <source>
        <dbReference type="EMBL" id="KKK58460.1"/>
    </source>
</evidence>
<keyword evidence="1" id="KW-0812">Transmembrane</keyword>
<feature type="transmembrane region" description="Helical" evidence="1">
    <location>
        <begin position="52"/>
        <end position="74"/>
    </location>
</feature>
<evidence type="ECO:0000256" key="1">
    <source>
        <dbReference type="SAM" id="Phobius"/>
    </source>
</evidence>
<feature type="non-terminal residue" evidence="2">
    <location>
        <position position="1"/>
    </location>
</feature>
<keyword evidence="1" id="KW-1133">Transmembrane helix</keyword>
<name>A0A0F8XBZ9_9ZZZZ</name>
<gene>
    <name evidence="2" type="ORF">LCGC14_3044230</name>
</gene>
<organism evidence="2">
    <name type="scientific">marine sediment metagenome</name>
    <dbReference type="NCBI Taxonomy" id="412755"/>
    <lineage>
        <taxon>unclassified sequences</taxon>
        <taxon>metagenomes</taxon>
        <taxon>ecological metagenomes</taxon>
    </lineage>
</organism>
<protein>
    <submittedName>
        <fullName evidence="2">Uncharacterized protein</fullName>
    </submittedName>
</protein>
<dbReference type="AlphaFoldDB" id="A0A0F8XBZ9"/>
<dbReference type="EMBL" id="LAZR01063972">
    <property type="protein sequence ID" value="KKK58460.1"/>
    <property type="molecule type" value="Genomic_DNA"/>
</dbReference>
<sequence>KHLDTARKPELTLFGYSFQGITKNINNDRPDAPDIDILRHCFTAPSERPLMMYLFAKIVTIRGGIIIISAFAAISQ</sequence>
<proteinExistence type="predicted"/>
<accession>A0A0F8XBZ9</accession>
<reference evidence="2" key="1">
    <citation type="journal article" date="2015" name="Nature">
        <title>Complex archaea that bridge the gap between prokaryotes and eukaryotes.</title>
        <authorList>
            <person name="Spang A."/>
            <person name="Saw J.H."/>
            <person name="Jorgensen S.L."/>
            <person name="Zaremba-Niedzwiedzka K."/>
            <person name="Martijn J."/>
            <person name="Lind A.E."/>
            <person name="van Eijk R."/>
            <person name="Schleper C."/>
            <person name="Guy L."/>
            <person name="Ettema T.J."/>
        </authorList>
    </citation>
    <scope>NUCLEOTIDE SEQUENCE</scope>
</reference>
<comment type="caution">
    <text evidence="2">The sequence shown here is derived from an EMBL/GenBank/DDBJ whole genome shotgun (WGS) entry which is preliminary data.</text>
</comment>